<dbReference type="Proteomes" id="UP000572907">
    <property type="component" value="Unassembled WGS sequence"/>
</dbReference>
<reference evidence="1 2" key="1">
    <citation type="submission" date="2020-08" db="EMBL/GenBank/DDBJ databases">
        <title>Genomic Encyclopedia of Type Strains, Phase III (KMG-III): the genomes of soil and plant-associated and newly described type strains.</title>
        <authorList>
            <person name="Whitman W."/>
        </authorList>
    </citation>
    <scope>NUCLEOTIDE SEQUENCE [LARGE SCALE GENOMIC DNA]</scope>
    <source>
        <strain evidence="1 2">CECT 3237</strain>
    </source>
</reference>
<evidence type="ECO:0000313" key="1">
    <source>
        <dbReference type="EMBL" id="MBB3074122.1"/>
    </source>
</evidence>
<protein>
    <submittedName>
        <fullName evidence="1">Uncharacterized protein</fullName>
    </submittedName>
</protein>
<gene>
    <name evidence="1" type="ORF">FHS41_000591</name>
</gene>
<dbReference type="AlphaFoldDB" id="A0A7W4ZKE8"/>
<accession>A0A7W4ZKE8</accession>
<name>A0A7W4ZKE8_9ACTN</name>
<sequence length="66" mass="6904">MAWYVLPHDRATAPQSTTGQEQPCITYAIRRRAATVPAALTATPAQATLAQDGATLKLHQAAATTG</sequence>
<organism evidence="1 2">
    <name type="scientific">Streptomyces violarus</name>
    <dbReference type="NCBI Taxonomy" id="67380"/>
    <lineage>
        <taxon>Bacteria</taxon>
        <taxon>Bacillati</taxon>
        <taxon>Actinomycetota</taxon>
        <taxon>Actinomycetes</taxon>
        <taxon>Kitasatosporales</taxon>
        <taxon>Streptomycetaceae</taxon>
        <taxon>Streptomyces</taxon>
    </lineage>
</organism>
<keyword evidence="2" id="KW-1185">Reference proteome</keyword>
<dbReference type="EMBL" id="JACHXE010000001">
    <property type="protein sequence ID" value="MBB3074122.1"/>
    <property type="molecule type" value="Genomic_DNA"/>
</dbReference>
<evidence type="ECO:0000313" key="2">
    <source>
        <dbReference type="Proteomes" id="UP000572907"/>
    </source>
</evidence>
<proteinExistence type="predicted"/>
<comment type="caution">
    <text evidence="1">The sequence shown here is derived from an EMBL/GenBank/DDBJ whole genome shotgun (WGS) entry which is preliminary data.</text>
</comment>